<proteinExistence type="predicted"/>
<comment type="caution">
    <text evidence="2">The sequence shown here is derived from an EMBL/GenBank/DDBJ whole genome shotgun (WGS) entry which is preliminary data.</text>
</comment>
<keyword evidence="3" id="KW-1185">Reference proteome</keyword>
<protein>
    <submittedName>
        <fullName evidence="2">Uncharacterized protein</fullName>
    </submittedName>
</protein>
<dbReference type="Proteomes" id="UP001054945">
    <property type="component" value="Unassembled WGS sequence"/>
</dbReference>
<evidence type="ECO:0000256" key="1">
    <source>
        <dbReference type="SAM" id="MobiDB-lite"/>
    </source>
</evidence>
<evidence type="ECO:0000313" key="3">
    <source>
        <dbReference type="Proteomes" id="UP001054945"/>
    </source>
</evidence>
<name>A0AAV4UP16_CAEEX</name>
<reference evidence="2 3" key="1">
    <citation type="submission" date="2021-06" db="EMBL/GenBank/DDBJ databases">
        <title>Caerostris extrusa draft genome.</title>
        <authorList>
            <person name="Kono N."/>
            <person name="Arakawa K."/>
        </authorList>
    </citation>
    <scope>NUCLEOTIDE SEQUENCE [LARGE SCALE GENOMIC DNA]</scope>
</reference>
<dbReference type="EMBL" id="BPLR01013219">
    <property type="protein sequence ID" value="GIY59601.1"/>
    <property type="molecule type" value="Genomic_DNA"/>
</dbReference>
<dbReference type="AlphaFoldDB" id="A0AAV4UP16"/>
<organism evidence="2 3">
    <name type="scientific">Caerostris extrusa</name>
    <name type="common">Bark spider</name>
    <name type="synonym">Caerostris bankana</name>
    <dbReference type="NCBI Taxonomy" id="172846"/>
    <lineage>
        <taxon>Eukaryota</taxon>
        <taxon>Metazoa</taxon>
        <taxon>Ecdysozoa</taxon>
        <taxon>Arthropoda</taxon>
        <taxon>Chelicerata</taxon>
        <taxon>Arachnida</taxon>
        <taxon>Araneae</taxon>
        <taxon>Araneomorphae</taxon>
        <taxon>Entelegynae</taxon>
        <taxon>Araneoidea</taxon>
        <taxon>Araneidae</taxon>
        <taxon>Caerostris</taxon>
    </lineage>
</organism>
<evidence type="ECO:0000313" key="2">
    <source>
        <dbReference type="EMBL" id="GIY59601.1"/>
    </source>
</evidence>
<feature type="region of interest" description="Disordered" evidence="1">
    <location>
        <begin position="1"/>
        <end position="27"/>
    </location>
</feature>
<accession>A0AAV4UP16</accession>
<sequence>MDTVRTWVPRNRKSKTSTPPSPKRPANGFRVNVCYGAPGLCSQKEGGGVLYRILTIKIPPTPHKEKGDHTWLQSTSYSQQNGKQQPHMNFVYAKAETACLWLKNRLEERDRDPSNETEPRVLSKLRLKHSAHVNKYIRRERDRAPASETEPTFLSLLGLKHLGVSVYKRVIAQSARASNHPCPSFFAAFQSPPPPPQHPGADGVSSGGGAITVVFTLFSTSAEGEDCSGDRARTKGRLVFWWLARVIPVTRMF</sequence>
<gene>
    <name evidence="2" type="ORF">CEXT_551421</name>
</gene>